<keyword evidence="3" id="KW-0472">Membrane</keyword>
<dbReference type="EMBL" id="JBHSGF010000011">
    <property type="protein sequence ID" value="MFC4556401.1"/>
    <property type="molecule type" value="Genomic_DNA"/>
</dbReference>
<feature type="coiled-coil region" evidence="1">
    <location>
        <begin position="99"/>
        <end position="154"/>
    </location>
</feature>
<feature type="compositionally biased region" description="Low complexity" evidence="2">
    <location>
        <begin position="10"/>
        <end position="37"/>
    </location>
</feature>
<feature type="compositionally biased region" description="Pro residues" evidence="2">
    <location>
        <begin position="38"/>
        <end position="58"/>
    </location>
</feature>
<dbReference type="RefSeq" id="WP_244925257.1">
    <property type="nucleotide sequence ID" value="NZ_CP033325.1"/>
</dbReference>
<feature type="region of interest" description="Disordered" evidence="2">
    <location>
        <begin position="1"/>
        <end position="62"/>
    </location>
</feature>
<evidence type="ECO:0000313" key="5">
    <source>
        <dbReference type="Proteomes" id="UP001595955"/>
    </source>
</evidence>
<reference evidence="5" key="1">
    <citation type="journal article" date="2019" name="Int. J. Syst. Evol. Microbiol.">
        <title>The Global Catalogue of Microorganisms (GCM) 10K type strain sequencing project: providing services to taxonomists for standard genome sequencing and annotation.</title>
        <authorList>
            <consortium name="The Broad Institute Genomics Platform"/>
            <consortium name="The Broad Institute Genome Sequencing Center for Infectious Disease"/>
            <person name="Wu L."/>
            <person name="Ma J."/>
        </authorList>
    </citation>
    <scope>NUCLEOTIDE SEQUENCE [LARGE SCALE GENOMIC DNA]</scope>
    <source>
        <strain evidence="5">JCM 3369</strain>
    </source>
</reference>
<evidence type="ECO:0000256" key="3">
    <source>
        <dbReference type="SAM" id="Phobius"/>
    </source>
</evidence>
<proteinExistence type="predicted"/>
<evidence type="ECO:0000256" key="1">
    <source>
        <dbReference type="SAM" id="Coils"/>
    </source>
</evidence>
<keyword evidence="3" id="KW-1133">Transmembrane helix</keyword>
<sequence length="231" mass="24173">MSVDPHATHAPARAMAQPPAAEPWSGAGSPTARATPAGPGPADPVPAGPGAPAGPPAHGPRRAASRRRWPLVVAVIALVLAVAAGVYLLVLARAWSERAAQLEESAQTLGTELAQSRAELTDADHALTTTQDQLEAAQEQIAELADRVAQTGDDREIQRQLADYQARVSSAATAVALAMDDCVRGQQQLIGYLDDAAAYDPTELADFRTRVGEFCTAATEANDELQRQVGE</sequence>
<evidence type="ECO:0000313" key="4">
    <source>
        <dbReference type="EMBL" id="MFC4556401.1"/>
    </source>
</evidence>
<feature type="transmembrane region" description="Helical" evidence="3">
    <location>
        <begin position="71"/>
        <end position="95"/>
    </location>
</feature>
<evidence type="ECO:0000256" key="2">
    <source>
        <dbReference type="SAM" id="MobiDB-lite"/>
    </source>
</evidence>
<keyword evidence="5" id="KW-1185">Reference proteome</keyword>
<dbReference type="Proteomes" id="UP001595955">
    <property type="component" value="Unassembled WGS sequence"/>
</dbReference>
<keyword evidence="1" id="KW-0175">Coiled coil</keyword>
<gene>
    <name evidence="4" type="ORF">ACFO3F_14195</name>
</gene>
<comment type="caution">
    <text evidence="4">The sequence shown here is derived from an EMBL/GenBank/DDBJ whole genome shotgun (WGS) entry which is preliminary data.</text>
</comment>
<accession>A0ABV9DDG7</accession>
<protein>
    <submittedName>
        <fullName evidence="4">Uncharacterized protein</fullName>
    </submittedName>
</protein>
<organism evidence="4 5">
    <name type="scientific">Georgenia faecalis</name>
    <dbReference type="NCBI Taxonomy" id="2483799"/>
    <lineage>
        <taxon>Bacteria</taxon>
        <taxon>Bacillati</taxon>
        <taxon>Actinomycetota</taxon>
        <taxon>Actinomycetes</taxon>
        <taxon>Micrococcales</taxon>
        <taxon>Bogoriellaceae</taxon>
        <taxon>Georgenia</taxon>
    </lineage>
</organism>
<keyword evidence="3" id="KW-0812">Transmembrane</keyword>
<name>A0ABV9DDG7_9MICO</name>